<gene>
    <name evidence="2" type="ORF">AF335_13470</name>
</gene>
<protein>
    <submittedName>
        <fullName evidence="2">Uncharacterized protein</fullName>
    </submittedName>
</protein>
<dbReference type="Proteomes" id="UP000235945">
    <property type="component" value="Unassembled WGS sequence"/>
</dbReference>
<organism evidence="2 3">
    <name type="scientific">Streptomyces eurocidicus</name>
    <name type="common">Streptoverticillium eurocidicus</name>
    <dbReference type="NCBI Taxonomy" id="66423"/>
    <lineage>
        <taxon>Bacteria</taxon>
        <taxon>Bacillati</taxon>
        <taxon>Actinomycetota</taxon>
        <taxon>Actinomycetes</taxon>
        <taxon>Kitasatosporales</taxon>
        <taxon>Streptomycetaceae</taxon>
        <taxon>Streptomyces</taxon>
    </lineage>
</organism>
<evidence type="ECO:0000313" key="3">
    <source>
        <dbReference type="Proteomes" id="UP000235945"/>
    </source>
</evidence>
<accession>A0A2N8NYF9</accession>
<feature type="compositionally biased region" description="Basic and acidic residues" evidence="1">
    <location>
        <begin position="1"/>
        <end position="16"/>
    </location>
</feature>
<feature type="compositionally biased region" description="Low complexity" evidence="1">
    <location>
        <begin position="19"/>
        <end position="28"/>
    </location>
</feature>
<dbReference type="AlphaFoldDB" id="A0A2N8NYF9"/>
<evidence type="ECO:0000313" key="2">
    <source>
        <dbReference type="EMBL" id="PNE33804.1"/>
    </source>
</evidence>
<name>A0A2N8NYF9_STREU</name>
<sequence>MRIVRGGRDDVHDACHPRPGQLPGLPGQCVGRGGRGGGREPQLRRAPPLAGHEGAVRLAVAQRRVGRRGVGHLRHAVRAGGLGP</sequence>
<dbReference type="EMBL" id="LGUI01000003">
    <property type="protein sequence ID" value="PNE33804.1"/>
    <property type="molecule type" value="Genomic_DNA"/>
</dbReference>
<feature type="region of interest" description="Disordered" evidence="1">
    <location>
        <begin position="1"/>
        <end position="51"/>
    </location>
</feature>
<reference evidence="3" key="1">
    <citation type="submission" date="2015-07" db="EMBL/GenBank/DDBJ databases">
        <authorList>
            <person name="Graham D.E."/>
            <person name="Giannone R.J."/>
            <person name="Gulvik C.A."/>
            <person name="Hettich R.L."/>
            <person name="Klingeman D.M."/>
            <person name="Mahan K.M."/>
            <person name="Parry R.J."/>
            <person name="Spain J.C."/>
        </authorList>
    </citation>
    <scope>NUCLEOTIDE SEQUENCE [LARGE SCALE GENOMIC DNA]</scope>
    <source>
        <strain evidence="3">ATCC 27428</strain>
    </source>
</reference>
<proteinExistence type="predicted"/>
<comment type="caution">
    <text evidence="2">The sequence shown here is derived from an EMBL/GenBank/DDBJ whole genome shotgun (WGS) entry which is preliminary data.</text>
</comment>
<keyword evidence="3" id="KW-1185">Reference proteome</keyword>
<evidence type="ECO:0000256" key="1">
    <source>
        <dbReference type="SAM" id="MobiDB-lite"/>
    </source>
</evidence>